<accession>A0A0B1NUH5</accession>
<sequence length="194" mass="21528">MAALKKLLRYLRSTVSHRLRFGPGGDQSLVVYSDADWASDKNDRKSITGAVGILCGGAIFWLSRKQKSVATSTAEAEYTAMAITAKQGQWIAQVLRDMGYPQYISKNAMTVQTKGDNQGAIHLVKNPILSDRSKHIDISYHYVRDLAEKKRIAVEYIPTNKMIADGLTKPLPKVGFVKFVRDLGLVDKDENGNL</sequence>
<dbReference type="AlphaFoldDB" id="A0A0B1NUH5"/>
<dbReference type="PANTHER" id="PTHR11439:SF467">
    <property type="entry name" value="INTEGRASE CATALYTIC DOMAIN-CONTAINING PROTEIN"/>
    <property type="match status" value="1"/>
</dbReference>
<organism evidence="1 2">
    <name type="scientific">Uncinula necator</name>
    <name type="common">Grape powdery mildew</name>
    <dbReference type="NCBI Taxonomy" id="52586"/>
    <lineage>
        <taxon>Eukaryota</taxon>
        <taxon>Fungi</taxon>
        <taxon>Dikarya</taxon>
        <taxon>Ascomycota</taxon>
        <taxon>Pezizomycotina</taxon>
        <taxon>Leotiomycetes</taxon>
        <taxon>Erysiphales</taxon>
        <taxon>Erysiphaceae</taxon>
        <taxon>Erysiphe</taxon>
    </lineage>
</organism>
<dbReference type="STRING" id="52586.A0A0B1NUH5"/>
<dbReference type="HOGENOM" id="CLU_001650_6_2_1"/>
<keyword evidence="2" id="KW-1185">Reference proteome</keyword>
<dbReference type="CDD" id="cd09272">
    <property type="entry name" value="RNase_HI_RT_Ty1"/>
    <property type="match status" value="1"/>
</dbReference>
<evidence type="ECO:0000313" key="1">
    <source>
        <dbReference type="EMBL" id="KHJ30022.1"/>
    </source>
</evidence>
<proteinExistence type="predicted"/>
<gene>
    <name evidence="1" type="ORF">EV44_g3285</name>
</gene>
<dbReference type="EMBL" id="JNVN01005605">
    <property type="protein sequence ID" value="KHJ30022.1"/>
    <property type="molecule type" value="Genomic_DNA"/>
</dbReference>
<dbReference type="OMA" id="CRKQSCV"/>
<evidence type="ECO:0000313" key="2">
    <source>
        <dbReference type="Proteomes" id="UP000030854"/>
    </source>
</evidence>
<dbReference type="Proteomes" id="UP000030854">
    <property type="component" value="Unassembled WGS sequence"/>
</dbReference>
<comment type="caution">
    <text evidence="1">The sequence shown here is derived from an EMBL/GenBank/DDBJ whole genome shotgun (WGS) entry which is preliminary data.</text>
</comment>
<protein>
    <submittedName>
        <fullName evidence="1">Putative effector</fullName>
    </submittedName>
</protein>
<name>A0A0B1NUH5_UNCNE</name>
<dbReference type="PANTHER" id="PTHR11439">
    <property type="entry name" value="GAG-POL-RELATED RETROTRANSPOSON"/>
    <property type="match status" value="1"/>
</dbReference>
<reference evidence="1 2" key="1">
    <citation type="journal article" date="2014" name="BMC Genomics">
        <title>Adaptive genomic structural variation in the grape powdery mildew pathogen, Erysiphe necator.</title>
        <authorList>
            <person name="Jones L."/>
            <person name="Riaz S."/>
            <person name="Morales-Cruz A."/>
            <person name="Amrine K.C."/>
            <person name="McGuire B."/>
            <person name="Gubler W.D."/>
            <person name="Walker M.A."/>
            <person name="Cantu D."/>
        </authorList>
    </citation>
    <scope>NUCLEOTIDE SEQUENCE [LARGE SCALE GENOMIC DNA]</scope>
    <source>
        <strain evidence="2">c</strain>
    </source>
</reference>